<comment type="caution">
    <text evidence="1">The sequence shown here is derived from an EMBL/GenBank/DDBJ whole genome shotgun (WGS) entry which is preliminary data.</text>
</comment>
<gene>
    <name evidence="1" type="ORF">BCR37DRAFT_388890</name>
</gene>
<accession>A0A1Y2F2N8</accession>
<organism evidence="1 2">
    <name type="scientific">Protomyces lactucae-debilis</name>
    <dbReference type="NCBI Taxonomy" id="2754530"/>
    <lineage>
        <taxon>Eukaryota</taxon>
        <taxon>Fungi</taxon>
        <taxon>Dikarya</taxon>
        <taxon>Ascomycota</taxon>
        <taxon>Taphrinomycotina</taxon>
        <taxon>Taphrinomycetes</taxon>
        <taxon>Taphrinales</taxon>
        <taxon>Protomycetaceae</taxon>
        <taxon>Protomyces</taxon>
    </lineage>
</organism>
<dbReference type="Proteomes" id="UP000193685">
    <property type="component" value="Unassembled WGS sequence"/>
</dbReference>
<keyword evidence="2" id="KW-1185">Reference proteome</keyword>
<dbReference type="EMBL" id="MCFI01000018">
    <property type="protein sequence ID" value="ORY78158.1"/>
    <property type="molecule type" value="Genomic_DNA"/>
</dbReference>
<sequence length="697" mass="78455">MTSLDEMLIYARQNKLAVPARREAHYLLRETYLQSSLLQDPSLSQLDDVPLPKDPFVLSKETLQLVKQVYAAATQGQETLPVASLVDLKRYYLDLPLFKREPHEGKTFKHPTCLASAASSLPRSHEIHALQNIWQSLKPQLHETAKLVVDAWPLTAPEVEALEAIMRPVQPDSVATRRQAGKSQQSLVLELPLPTRRYPGNAYRLAVKRWALPETNQLDSLEEAELRELMQEPLSPQDLQAAQELRRREEVDFIRERIRLPDFHFELPEVPRVYLGKTLPQEIPMQDVACLYDASSTDLPYAMDLPSDPYTAFPPDHLNQAVEQLRLALPSLHDPQAITLDRSILPQTMLDIHRARHAKDRGFTVSALPAKHLDLQVTWMPFLGRLEAIRGEETMPGEELALDYLIVQEEVRNAPAVKDVPHVASSSTPVKPRPIESHVKAVQTSPSVSSVLSKASAMDVLEAMYAVDRAFEKQDQEGLVVQQDKNSQTELVEEPVLIVSSPKVKARCASVSSEDSLDRLVKRRKMDTTRLNYPKEVLQDPMLEMMLAQTSRLPVLATSPHRQTVTSATSAIAVDPQPVATTTTWSWIVTPRVLGIPNLLRTLKLRMPSIHFAERDCPADEADLITSYASAISLLPQSELRDLDALYQRLAWLLKRYRALSVLLLLPAYDRSAALQMAHVASWLKTNASDRQETSYG</sequence>
<dbReference type="AlphaFoldDB" id="A0A1Y2F2N8"/>
<protein>
    <submittedName>
        <fullName evidence="1">Uncharacterized protein</fullName>
    </submittedName>
</protein>
<dbReference type="RefSeq" id="XP_040723269.1">
    <property type="nucleotide sequence ID" value="XM_040870674.1"/>
</dbReference>
<evidence type="ECO:0000313" key="1">
    <source>
        <dbReference type="EMBL" id="ORY78158.1"/>
    </source>
</evidence>
<reference evidence="1 2" key="1">
    <citation type="submission" date="2016-07" db="EMBL/GenBank/DDBJ databases">
        <title>Pervasive Adenine N6-methylation of Active Genes in Fungi.</title>
        <authorList>
            <consortium name="DOE Joint Genome Institute"/>
            <person name="Mondo S.J."/>
            <person name="Dannebaum R.O."/>
            <person name="Kuo R.C."/>
            <person name="Labutti K."/>
            <person name="Haridas S."/>
            <person name="Kuo A."/>
            <person name="Salamov A."/>
            <person name="Ahrendt S.R."/>
            <person name="Lipzen A."/>
            <person name="Sullivan W."/>
            <person name="Andreopoulos W.B."/>
            <person name="Clum A."/>
            <person name="Lindquist E."/>
            <person name="Daum C."/>
            <person name="Ramamoorthy G.K."/>
            <person name="Gryganskyi A."/>
            <person name="Culley D."/>
            <person name="Magnuson J.K."/>
            <person name="James T.Y."/>
            <person name="O'Malley M.A."/>
            <person name="Stajich J.E."/>
            <person name="Spatafora J.W."/>
            <person name="Visel A."/>
            <person name="Grigoriev I.V."/>
        </authorList>
    </citation>
    <scope>NUCLEOTIDE SEQUENCE [LARGE SCALE GENOMIC DNA]</scope>
    <source>
        <strain evidence="1 2">12-1054</strain>
    </source>
</reference>
<evidence type="ECO:0000313" key="2">
    <source>
        <dbReference type="Proteomes" id="UP000193685"/>
    </source>
</evidence>
<dbReference type="GeneID" id="63787273"/>
<name>A0A1Y2F2N8_PROLT</name>
<proteinExistence type="predicted"/>